<dbReference type="Proteomes" id="UP001500840">
    <property type="component" value="Unassembled WGS sequence"/>
</dbReference>
<feature type="domain" description="Cadherin-like" evidence="2">
    <location>
        <begin position="447"/>
        <end position="538"/>
    </location>
</feature>
<proteinExistence type="predicted"/>
<dbReference type="InterPro" id="IPR015919">
    <property type="entry name" value="Cadherin-like_sf"/>
</dbReference>
<dbReference type="Pfam" id="PF00404">
    <property type="entry name" value="Dockerin_1"/>
    <property type="match status" value="1"/>
</dbReference>
<dbReference type="InterPro" id="IPR036439">
    <property type="entry name" value="Dockerin_dom_sf"/>
</dbReference>
<dbReference type="SUPFAM" id="SSF49313">
    <property type="entry name" value="Cadherin-like"/>
    <property type="match status" value="2"/>
</dbReference>
<dbReference type="InterPro" id="IPR013783">
    <property type="entry name" value="Ig-like_fold"/>
</dbReference>
<feature type="region of interest" description="Disordered" evidence="1">
    <location>
        <begin position="932"/>
        <end position="1012"/>
    </location>
</feature>
<feature type="compositionally biased region" description="Gly residues" evidence="1">
    <location>
        <begin position="907"/>
        <end position="916"/>
    </location>
</feature>
<dbReference type="InterPro" id="IPR011044">
    <property type="entry name" value="Quino_amine_DH_bsu"/>
</dbReference>
<dbReference type="Gene3D" id="1.10.1330.10">
    <property type="entry name" value="Dockerin domain"/>
    <property type="match status" value="1"/>
</dbReference>
<feature type="region of interest" description="Disordered" evidence="1">
    <location>
        <begin position="907"/>
        <end position="926"/>
    </location>
</feature>
<feature type="compositionally biased region" description="Basic and acidic residues" evidence="1">
    <location>
        <begin position="941"/>
        <end position="969"/>
    </location>
</feature>
<feature type="compositionally biased region" description="Polar residues" evidence="1">
    <location>
        <begin position="988"/>
        <end position="998"/>
    </location>
</feature>
<dbReference type="Gene3D" id="2.60.40.10">
    <property type="entry name" value="Immunoglobulins"/>
    <property type="match status" value="1"/>
</dbReference>
<accession>A0ABP8N0U9</accession>
<comment type="caution">
    <text evidence="3">The sequence shown here is derived from an EMBL/GenBank/DDBJ whole genome shotgun (WGS) entry which is preliminary data.</text>
</comment>
<dbReference type="SUPFAM" id="SSF63446">
    <property type="entry name" value="Type I dockerin domain"/>
    <property type="match status" value="1"/>
</dbReference>
<evidence type="ECO:0000313" key="3">
    <source>
        <dbReference type="EMBL" id="GAA4457499.1"/>
    </source>
</evidence>
<dbReference type="EMBL" id="BAABGA010000040">
    <property type="protein sequence ID" value="GAA4457499.1"/>
    <property type="molecule type" value="Genomic_DNA"/>
</dbReference>
<dbReference type="Pfam" id="PF17892">
    <property type="entry name" value="Cadherin_5"/>
    <property type="match status" value="1"/>
</dbReference>
<gene>
    <name evidence="3" type="ORF">GCM10023156_34430</name>
</gene>
<evidence type="ECO:0000256" key="1">
    <source>
        <dbReference type="SAM" id="MobiDB-lite"/>
    </source>
</evidence>
<dbReference type="Gene3D" id="2.60.40.3440">
    <property type="match status" value="1"/>
</dbReference>
<keyword evidence="4" id="KW-1185">Reference proteome</keyword>
<evidence type="ECO:0000313" key="4">
    <source>
        <dbReference type="Proteomes" id="UP001500840"/>
    </source>
</evidence>
<sequence>MTKRRSSNTQPPKRGRIRIRRRPIVEHLGDRRVLAAITGVVFDDLDHSFRQEASEHSLPSRLVYLDTNNNAVLEKGEKIAVADAAGAFRFDGLSDGDYQVRLFNGTSVQDQLYPFKATIETAATPIEDALSLLAAGNRSGYVLTETGVEVADLAAAENETISVGTHLTKLQTLPDGNLLVIGGEVGGDSAWIVDPASGTVDAIDLSGSESSKLWSDIAIDGDGRGVALADSADPVAVQSLDASDADLGLVVSTTTTIVPADTTVITSDTGPRSVFAWAGEDGLKLSLWSNETASMISTDPIEVAGVSSLLDFDDESGLLVLRQIDGGVSVLDANADFASLHSFPEMTGPVTLDGARDLLMTVSPVDTLLQVVDLRDGSVIADQAIDLSTIGELVAIASKGKPEAIAVLGSTGVIEVSLRRADSHRVKIADNQDADPIRFALFVEGDNTAPNYESLPALSTSEDQTLNLAAPGVRVGASDIENDQFVIVQKGTASHGTVSVAVDGSVTYKPDPDFYGTDSVSVTIHDGVTESELIDLLITVTPVADPPVDVIFHFDPIPEALALGDDIGLVEVIDADGVNNHVIQVNDPRFQVNDQGMLIFIGGANGEGLNFEVEPWIPLTVSVTDPETETELVSYPAITVTDSNDPITGISPSEATVFENAVGDTVAELFVIDEDTEQFHILTVDDDRFVIDGSDLRLADGVSLNFEDTQEIVVNVTAKEFGINGVPFTQPITIRVKDLPEQPEVLSLVGGSVVEFESGAVAGTLTLDGQSVSARYVLTVDDTRFEVVDGQLKLIDDQFVEQSTQSEIQLTVTATDSNNQFQPLSSTFVIDVLENETPFHNDSNPYDVDNGGSVTAADALAIINFLNVYGPGPVGAGDPAFGYDVNADGSVTALDALLILNEINRNGTGGGTVGGGEQDDTSADGEQVLPPVQIPQIAENSPRDSSDTTDPRTNDRAIADSFRDERESNSDGEVPSATPRHRQIASLAPSSNLPSDFSDQVDETIRLLSDRT</sequence>
<organism evidence="3 4">
    <name type="scientific">Novipirellula rosea</name>
    <dbReference type="NCBI Taxonomy" id="1031540"/>
    <lineage>
        <taxon>Bacteria</taxon>
        <taxon>Pseudomonadati</taxon>
        <taxon>Planctomycetota</taxon>
        <taxon>Planctomycetia</taxon>
        <taxon>Pirellulales</taxon>
        <taxon>Pirellulaceae</taxon>
        <taxon>Novipirellula</taxon>
    </lineage>
</organism>
<dbReference type="RefSeq" id="WP_345323997.1">
    <property type="nucleotide sequence ID" value="NZ_BAABGA010000040.1"/>
</dbReference>
<dbReference type="InterPro" id="IPR002105">
    <property type="entry name" value="Dockerin_1_rpt"/>
</dbReference>
<dbReference type="InterPro" id="IPR041690">
    <property type="entry name" value="Cadherin_5"/>
</dbReference>
<reference evidence="4" key="1">
    <citation type="journal article" date="2019" name="Int. J. Syst. Evol. Microbiol.">
        <title>The Global Catalogue of Microorganisms (GCM) 10K type strain sequencing project: providing services to taxonomists for standard genome sequencing and annotation.</title>
        <authorList>
            <consortium name="The Broad Institute Genomics Platform"/>
            <consortium name="The Broad Institute Genome Sequencing Center for Infectious Disease"/>
            <person name="Wu L."/>
            <person name="Ma J."/>
        </authorList>
    </citation>
    <scope>NUCLEOTIDE SEQUENCE [LARGE SCALE GENOMIC DNA]</scope>
    <source>
        <strain evidence="4">JCM 17759</strain>
    </source>
</reference>
<evidence type="ECO:0000259" key="2">
    <source>
        <dbReference type="Pfam" id="PF17892"/>
    </source>
</evidence>
<dbReference type="SUPFAM" id="SSF117074">
    <property type="entry name" value="Hypothetical protein PA1324"/>
    <property type="match status" value="1"/>
</dbReference>
<protein>
    <submittedName>
        <fullName evidence="3">Dockerin type I domain-containing protein</fullName>
    </submittedName>
</protein>
<name>A0ABP8N0U9_9BACT</name>
<feature type="compositionally biased region" description="Basic and acidic residues" evidence="1">
    <location>
        <begin position="1003"/>
        <end position="1012"/>
    </location>
</feature>
<dbReference type="CDD" id="cd11304">
    <property type="entry name" value="Cadherin_repeat"/>
    <property type="match status" value="2"/>
</dbReference>
<dbReference type="SUPFAM" id="SSF50969">
    <property type="entry name" value="YVTN repeat-like/Quinoprotein amine dehydrogenase"/>
    <property type="match status" value="1"/>
</dbReference>